<organism evidence="10 11">
    <name type="scientific">Aneurinibacillus thermoaerophilus</name>
    <dbReference type="NCBI Taxonomy" id="143495"/>
    <lineage>
        <taxon>Bacteria</taxon>
        <taxon>Bacillati</taxon>
        <taxon>Bacillota</taxon>
        <taxon>Bacilli</taxon>
        <taxon>Bacillales</taxon>
        <taxon>Paenibacillaceae</taxon>
        <taxon>Aneurinibacillus group</taxon>
        <taxon>Aneurinibacillus</taxon>
    </lineage>
</organism>
<evidence type="ECO:0000256" key="6">
    <source>
        <dbReference type="ARBA" id="ARBA00022989"/>
    </source>
</evidence>
<reference evidence="9 12" key="2">
    <citation type="submission" date="2021-08" db="EMBL/GenBank/DDBJ databases">
        <title>Complete genome sequence of the strain Aneurinibacillus thermoaerophilus CCM 8960.</title>
        <authorList>
            <person name="Musilova J."/>
            <person name="Kourilova X."/>
            <person name="Pernicova I."/>
            <person name="Bezdicek M."/>
            <person name="Lengerova M."/>
            <person name="Obruca S."/>
            <person name="Sedlar K."/>
        </authorList>
    </citation>
    <scope>NUCLEOTIDE SEQUENCE [LARGE SCALE GENOMIC DNA]</scope>
    <source>
        <strain evidence="9 12">CCM 8960</strain>
    </source>
</reference>
<evidence type="ECO:0000313" key="12">
    <source>
        <dbReference type="Proteomes" id="UP000826616"/>
    </source>
</evidence>
<keyword evidence="3" id="KW-0813">Transport</keyword>
<feature type="transmembrane region" description="Helical" evidence="8">
    <location>
        <begin position="12"/>
        <end position="32"/>
    </location>
</feature>
<dbReference type="Pfam" id="PF03845">
    <property type="entry name" value="Spore_permease"/>
    <property type="match status" value="1"/>
</dbReference>
<dbReference type="PANTHER" id="PTHR34975">
    <property type="entry name" value="SPORE GERMINATION PROTEIN A2"/>
    <property type="match status" value="1"/>
</dbReference>
<feature type="transmembrane region" description="Helical" evidence="8">
    <location>
        <begin position="44"/>
        <end position="69"/>
    </location>
</feature>
<comment type="similarity">
    <text evidence="2">Belongs to the amino acid-polyamine-organocation (APC) superfamily. Spore germination protein (SGP) (TC 2.A.3.9) family.</text>
</comment>
<gene>
    <name evidence="9" type="ORF">K3F53_03250</name>
    <name evidence="10" type="ORF">SAMN04489735_101421</name>
</gene>
<comment type="subcellular location">
    <subcellularLocation>
        <location evidence="1">Membrane</location>
        <topology evidence="1">Multi-pass membrane protein</topology>
    </subcellularLocation>
</comment>
<proteinExistence type="inferred from homology"/>
<feature type="transmembrane region" description="Helical" evidence="8">
    <location>
        <begin position="120"/>
        <end position="139"/>
    </location>
</feature>
<evidence type="ECO:0000256" key="4">
    <source>
        <dbReference type="ARBA" id="ARBA00022544"/>
    </source>
</evidence>
<feature type="transmembrane region" description="Helical" evidence="8">
    <location>
        <begin position="217"/>
        <end position="241"/>
    </location>
</feature>
<evidence type="ECO:0000313" key="9">
    <source>
        <dbReference type="EMBL" id="QYY43313.1"/>
    </source>
</evidence>
<dbReference type="AlphaFoldDB" id="A0A1G8A5H6"/>
<evidence type="ECO:0000256" key="1">
    <source>
        <dbReference type="ARBA" id="ARBA00004141"/>
    </source>
</evidence>
<feature type="transmembrane region" description="Helical" evidence="8">
    <location>
        <begin position="81"/>
        <end position="100"/>
    </location>
</feature>
<keyword evidence="7 8" id="KW-0472">Membrane</keyword>
<keyword evidence="5 8" id="KW-0812">Transmembrane</keyword>
<evidence type="ECO:0000256" key="3">
    <source>
        <dbReference type="ARBA" id="ARBA00022448"/>
    </source>
</evidence>
<dbReference type="RefSeq" id="WP_057899829.1">
    <property type="nucleotide sequence ID" value="NZ_CP080764.1"/>
</dbReference>
<dbReference type="OrthoDB" id="2716906at2"/>
<dbReference type="EMBL" id="FNDE01000014">
    <property type="protein sequence ID" value="SDH16178.1"/>
    <property type="molecule type" value="Genomic_DNA"/>
</dbReference>
<feature type="transmembrane region" description="Helical" evidence="8">
    <location>
        <begin position="151"/>
        <end position="171"/>
    </location>
</feature>
<name>A0A1G8A5H6_ANETH</name>
<dbReference type="Proteomes" id="UP000826616">
    <property type="component" value="Chromosome"/>
</dbReference>
<dbReference type="GO" id="GO:0016020">
    <property type="term" value="C:membrane"/>
    <property type="evidence" value="ECO:0007669"/>
    <property type="project" value="UniProtKB-SubCell"/>
</dbReference>
<evidence type="ECO:0000256" key="2">
    <source>
        <dbReference type="ARBA" id="ARBA00007998"/>
    </source>
</evidence>
<dbReference type="Proteomes" id="UP000198956">
    <property type="component" value="Unassembled WGS sequence"/>
</dbReference>
<evidence type="ECO:0000313" key="10">
    <source>
        <dbReference type="EMBL" id="SDH16178.1"/>
    </source>
</evidence>
<evidence type="ECO:0000256" key="5">
    <source>
        <dbReference type="ARBA" id="ARBA00022692"/>
    </source>
</evidence>
<dbReference type="GeneID" id="97140374"/>
<evidence type="ECO:0000256" key="8">
    <source>
        <dbReference type="SAM" id="Phobius"/>
    </source>
</evidence>
<evidence type="ECO:0000313" key="11">
    <source>
        <dbReference type="Proteomes" id="UP000198956"/>
    </source>
</evidence>
<dbReference type="NCBIfam" id="TIGR00912">
    <property type="entry name" value="2A0309"/>
    <property type="match status" value="1"/>
</dbReference>
<keyword evidence="4" id="KW-0309">Germination</keyword>
<keyword evidence="12" id="KW-1185">Reference proteome</keyword>
<protein>
    <submittedName>
        <fullName evidence="9 10">Spore germination protein</fullName>
    </submittedName>
</protein>
<dbReference type="Gene3D" id="1.20.1740.10">
    <property type="entry name" value="Amino acid/polyamine transporter I"/>
    <property type="match status" value="1"/>
</dbReference>
<accession>A0A1G8A5H6</accession>
<feature type="transmembrane region" description="Helical" evidence="8">
    <location>
        <begin position="306"/>
        <end position="326"/>
    </location>
</feature>
<dbReference type="InterPro" id="IPR004761">
    <property type="entry name" value="Spore_GerAB"/>
</dbReference>
<evidence type="ECO:0000256" key="7">
    <source>
        <dbReference type="ARBA" id="ARBA00023136"/>
    </source>
</evidence>
<keyword evidence="6 8" id="KW-1133">Transmembrane helix</keyword>
<feature type="transmembrane region" description="Helical" evidence="8">
    <location>
        <begin position="338"/>
        <end position="360"/>
    </location>
</feature>
<feature type="transmembrane region" description="Helical" evidence="8">
    <location>
        <begin position="191"/>
        <end position="210"/>
    </location>
</feature>
<dbReference type="PANTHER" id="PTHR34975:SF2">
    <property type="entry name" value="SPORE GERMINATION PROTEIN A2"/>
    <property type="match status" value="1"/>
</dbReference>
<dbReference type="EMBL" id="CP080764">
    <property type="protein sequence ID" value="QYY43313.1"/>
    <property type="molecule type" value="Genomic_DNA"/>
</dbReference>
<reference evidence="10 11" key="1">
    <citation type="submission" date="2016-10" db="EMBL/GenBank/DDBJ databases">
        <authorList>
            <person name="de Groot N.N."/>
        </authorList>
    </citation>
    <scope>NUCLEOTIDE SEQUENCE [LARGE SCALE GENOMIC DNA]</scope>
    <source>
        <strain evidence="10 11">L 420-91</strain>
    </source>
</reference>
<feature type="transmembrane region" description="Helical" evidence="8">
    <location>
        <begin position="274"/>
        <end position="299"/>
    </location>
</feature>
<dbReference type="GO" id="GO:0009847">
    <property type="term" value="P:spore germination"/>
    <property type="evidence" value="ECO:0007669"/>
    <property type="project" value="InterPro"/>
</dbReference>
<sequence>MMSGNEVRPSLTPVQLVFLIFGVIIGTGFITLPRGVMEKAREDAWLTIILAIGFCFFSLWLILRIARVFPGDTVIEYNVKLFGRTVGLLFNLSLAGYYLFFTITGIRVMAEVVRSEMLPFTPIEVIIGSMLLILLYSSWDGLMPIVRIHESGIPSSIFMLVFFLMLAYLEADWYELRVPFLDGMTSVIQSLPNTVYSFLGYEILFLYYPFIAKKEKAYLHTAIGIGVSGIFYIFVVLGALVTLGPDVTIAQTYPVITMAKTIEIVRQFIERAELLLIILWLPLAYTTHLVTFFSTAFALNRTFPRISLRWWMVLSLPLIFVLSLVPENLIEMEGWLNVVGAIGLFLLIGYPLLLLTCVFVRRKLGLLPSPEQKGDSV</sequence>